<evidence type="ECO:0000256" key="6">
    <source>
        <dbReference type="ARBA" id="ARBA00022963"/>
    </source>
</evidence>
<keyword evidence="5" id="KW-0809">Transit peptide</keyword>
<dbReference type="PANTHER" id="PTHR31403:SF7">
    <property type="entry name" value="PHOSPHOLIPASE A1-IGAMMA3, CHLOROPLASTIC"/>
    <property type="match status" value="1"/>
</dbReference>
<dbReference type="GO" id="GO:0009507">
    <property type="term" value="C:chloroplast"/>
    <property type="evidence" value="ECO:0007669"/>
    <property type="project" value="UniProtKB-SubCell"/>
</dbReference>
<evidence type="ECO:0000256" key="7">
    <source>
        <dbReference type="ARBA" id="ARBA00023098"/>
    </source>
</evidence>
<gene>
    <name evidence="10" type="ORF">HJC23_001893</name>
</gene>
<dbReference type="AlphaFoldDB" id="A0ABD3PKT3"/>
<comment type="subcellular location">
    <subcellularLocation>
        <location evidence="1">Plastid</location>
        <location evidence="1">Chloroplast</location>
    </subcellularLocation>
</comment>
<dbReference type="GO" id="GO:0004620">
    <property type="term" value="F:phospholipase activity"/>
    <property type="evidence" value="ECO:0007669"/>
    <property type="project" value="UniProtKB-ARBA"/>
</dbReference>
<feature type="compositionally biased region" description="Basic residues" evidence="8">
    <location>
        <begin position="11"/>
        <end position="21"/>
    </location>
</feature>
<evidence type="ECO:0000256" key="2">
    <source>
        <dbReference type="ARBA" id="ARBA00022528"/>
    </source>
</evidence>
<reference evidence="10 11" key="1">
    <citation type="journal article" date="2020" name="G3 (Bethesda)">
        <title>Improved Reference Genome for Cyclotella cryptica CCMP332, a Model for Cell Wall Morphogenesis, Salinity Adaptation, and Lipid Production in Diatoms (Bacillariophyta).</title>
        <authorList>
            <person name="Roberts W.R."/>
            <person name="Downey K.M."/>
            <person name="Ruck E.C."/>
            <person name="Traller J.C."/>
            <person name="Alverson A.J."/>
        </authorList>
    </citation>
    <scope>NUCLEOTIDE SEQUENCE [LARGE SCALE GENOMIC DNA]</scope>
    <source>
        <strain evidence="10 11">CCMP332</strain>
    </source>
</reference>
<evidence type="ECO:0000256" key="8">
    <source>
        <dbReference type="SAM" id="MobiDB-lite"/>
    </source>
</evidence>
<comment type="caution">
    <text evidence="10">The sequence shown here is derived from an EMBL/GenBank/DDBJ whole genome shotgun (WGS) entry which is preliminary data.</text>
</comment>
<evidence type="ECO:0000313" key="11">
    <source>
        <dbReference type="Proteomes" id="UP001516023"/>
    </source>
</evidence>
<dbReference type="InterPro" id="IPR002921">
    <property type="entry name" value="Fungal_lipase-type"/>
</dbReference>
<organism evidence="10 11">
    <name type="scientific">Cyclotella cryptica</name>
    <dbReference type="NCBI Taxonomy" id="29204"/>
    <lineage>
        <taxon>Eukaryota</taxon>
        <taxon>Sar</taxon>
        <taxon>Stramenopiles</taxon>
        <taxon>Ochrophyta</taxon>
        <taxon>Bacillariophyta</taxon>
        <taxon>Coscinodiscophyceae</taxon>
        <taxon>Thalassiosirophycidae</taxon>
        <taxon>Stephanodiscales</taxon>
        <taxon>Stephanodiscaceae</taxon>
        <taxon>Cyclotella</taxon>
    </lineage>
</organism>
<dbReference type="Pfam" id="PF01764">
    <property type="entry name" value="Lipase_3"/>
    <property type="match status" value="1"/>
</dbReference>
<dbReference type="CDD" id="cd00519">
    <property type="entry name" value="Lipase_3"/>
    <property type="match status" value="1"/>
</dbReference>
<feature type="region of interest" description="Disordered" evidence="8">
    <location>
        <begin position="1"/>
        <end position="85"/>
    </location>
</feature>
<dbReference type="Proteomes" id="UP001516023">
    <property type="component" value="Unassembled WGS sequence"/>
</dbReference>
<dbReference type="SUPFAM" id="SSF53474">
    <property type="entry name" value="alpha/beta-Hydrolases"/>
    <property type="match status" value="1"/>
</dbReference>
<keyword evidence="7" id="KW-0443">Lipid metabolism</keyword>
<feature type="compositionally biased region" description="Low complexity" evidence="8">
    <location>
        <begin position="30"/>
        <end position="65"/>
    </location>
</feature>
<evidence type="ECO:0000256" key="1">
    <source>
        <dbReference type="ARBA" id="ARBA00004229"/>
    </source>
</evidence>
<keyword evidence="4" id="KW-0378">Hydrolase</keyword>
<dbReference type="InterPro" id="IPR029058">
    <property type="entry name" value="AB_hydrolase_fold"/>
</dbReference>
<evidence type="ECO:0000256" key="5">
    <source>
        <dbReference type="ARBA" id="ARBA00022946"/>
    </source>
</evidence>
<keyword evidence="2" id="KW-0150">Chloroplast</keyword>
<dbReference type="EMBL" id="JABMIG020000153">
    <property type="protein sequence ID" value="KAL3788694.1"/>
    <property type="molecule type" value="Genomic_DNA"/>
</dbReference>
<protein>
    <recommendedName>
        <fullName evidence="9">Fungal lipase-type domain-containing protein</fullName>
    </recommendedName>
</protein>
<dbReference type="Gene3D" id="3.40.50.1820">
    <property type="entry name" value="alpha/beta hydrolase"/>
    <property type="match status" value="1"/>
</dbReference>
<dbReference type="PANTHER" id="PTHR31403">
    <property type="entry name" value="PHOSPHOLIPASE A1-IBETA2, CHLOROPLASTIC"/>
    <property type="match status" value="1"/>
</dbReference>
<dbReference type="GO" id="GO:0016042">
    <property type="term" value="P:lipid catabolic process"/>
    <property type="evidence" value="ECO:0007669"/>
    <property type="project" value="UniProtKB-KW"/>
</dbReference>
<keyword evidence="6" id="KW-0442">Lipid degradation</keyword>
<keyword evidence="3" id="KW-0934">Plastid</keyword>
<sequence length="631" mass="69724">MKLLNSVKTASFRRSKNKRGSKHDDSAVQSESTSTQTPAAASSSATDNESASAAAAPASGHASLSNDAPPKDVQKQESPAVNDDARDVCEESALRPLRLGSFDFSTSYAFPSLFAEASSMLNLSLLIYTVSELRELGKLTRTDTSFLILTCDCIIDESIVSLPARNGVLNDPTKSLRILQTPLPLETAFNIIEGEADLLQEVLSDGKHGSTLSSLQCILEAQKRKKEDDAKKQEDKVATVAKDSKESQSMFSGWVDSWNGCLAGGFSFDEIFCGGDLSAVDNGHKHAHESEKDNVESSMIYMIEDMRSNEELVYAIGVNPIEERITVVFRGSVTKVDYTTEAKIDMMHVPEPSGSDRNDMIGIHQGFYEYLFRSKSGKPSKYHEIMGHLQKLFRQDPNRLRHYKLYLTGHGLGGAIATLFGYYLASSSSNHQLPLPITVVSIASPRVGNVAFARSFTELESQAKLRHLRIANHKDPVTLRPISSSKHPLPLGTKYFSPLGHLTLTSMDNIANDGNNESFHHTGMKMKLLNEIPATTSQRCEVSYTGANFLSRAFLSRSPSHFDDKEDLEIVTEELKRSHFNNSLNGLSQDFPMLSYHYGEAYTERMSLVETDVSGLFLNQLYREKACQINC</sequence>
<evidence type="ECO:0000313" key="10">
    <source>
        <dbReference type="EMBL" id="KAL3788694.1"/>
    </source>
</evidence>
<accession>A0ABD3PKT3</accession>
<evidence type="ECO:0000256" key="4">
    <source>
        <dbReference type="ARBA" id="ARBA00022801"/>
    </source>
</evidence>
<evidence type="ECO:0000259" key="9">
    <source>
        <dbReference type="Pfam" id="PF01764"/>
    </source>
</evidence>
<proteinExistence type="predicted"/>
<feature type="domain" description="Fungal lipase-type" evidence="9">
    <location>
        <begin position="327"/>
        <end position="481"/>
    </location>
</feature>
<name>A0ABD3PKT3_9STRA</name>
<keyword evidence="11" id="KW-1185">Reference proteome</keyword>
<evidence type="ECO:0000256" key="3">
    <source>
        <dbReference type="ARBA" id="ARBA00022640"/>
    </source>
</evidence>